<accession>A0A6J4PLF6</accession>
<protein>
    <submittedName>
        <fullName evidence="2">Uncharacterized protein</fullName>
    </submittedName>
</protein>
<organism evidence="2">
    <name type="scientific">uncultured Pseudonocardia sp</name>
    <dbReference type="NCBI Taxonomy" id="211455"/>
    <lineage>
        <taxon>Bacteria</taxon>
        <taxon>Bacillati</taxon>
        <taxon>Actinomycetota</taxon>
        <taxon>Actinomycetes</taxon>
        <taxon>Pseudonocardiales</taxon>
        <taxon>Pseudonocardiaceae</taxon>
        <taxon>Pseudonocardia</taxon>
        <taxon>environmental samples</taxon>
    </lineage>
</organism>
<evidence type="ECO:0000313" key="2">
    <source>
        <dbReference type="EMBL" id="CAA9416376.1"/>
    </source>
</evidence>
<feature type="non-terminal residue" evidence="2">
    <location>
        <position position="1"/>
    </location>
</feature>
<sequence length="51" mass="5453">GLVADAVTRYAPGLHAAARDAHHVASPLGVARARPRRTRRARCSPDPPRAM</sequence>
<feature type="region of interest" description="Disordered" evidence="1">
    <location>
        <begin position="25"/>
        <end position="51"/>
    </location>
</feature>
<dbReference type="AlphaFoldDB" id="A0A6J4PLF6"/>
<proteinExistence type="predicted"/>
<feature type="non-terminal residue" evidence="2">
    <location>
        <position position="51"/>
    </location>
</feature>
<dbReference type="EMBL" id="CADCUS010000345">
    <property type="protein sequence ID" value="CAA9416376.1"/>
    <property type="molecule type" value="Genomic_DNA"/>
</dbReference>
<reference evidence="2" key="1">
    <citation type="submission" date="2020-02" db="EMBL/GenBank/DDBJ databases">
        <authorList>
            <person name="Meier V. D."/>
        </authorList>
    </citation>
    <scope>NUCLEOTIDE SEQUENCE</scope>
    <source>
        <strain evidence="2">AVDCRST_MAG66</strain>
    </source>
</reference>
<feature type="compositionally biased region" description="Basic residues" evidence="1">
    <location>
        <begin position="33"/>
        <end position="42"/>
    </location>
</feature>
<name>A0A6J4PLF6_9PSEU</name>
<gene>
    <name evidence="2" type="ORF">AVDCRST_MAG66-2423</name>
</gene>
<evidence type="ECO:0000256" key="1">
    <source>
        <dbReference type="SAM" id="MobiDB-lite"/>
    </source>
</evidence>